<reference evidence="1" key="1">
    <citation type="submission" date="2017-11" db="EMBL/GenBank/DDBJ databases">
        <authorList>
            <person name="Kajale S.C."/>
            <person name="Sharma A."/>
        </authorList>
    </citation>
    <scope>NUCLEOTIDE SEQUENCE</scope>
    <source>
        <strain evidence="1">LS1_42</strain>
    </source>
</reference>
<sequence length="109" mass="12771">MEKGLLITINNVTERALKLLYDHDPFGFVNLIAMQPAESVRVVQVKTNKFTAEDCQKYQKRTRKLPSGRAEFEVWVRVDRHQDYYRRRHYHGPTAFRCRSGAVPGVLYS</sequence>
<protein>
    <submittedName>
        <fullName evidence="1">Uncharacterized protein</fullName>
    </submittedName>
</protein>
<name>A0A8J8Q4X8_9EURY</name>
<comment type="caution">
    <text evidence="1">The sequence shown here is derived from an EMBL/GenBank/DDBJ whole genome shotgun (WGS) entry which is preliminary data.</text>
</comment>
<proteinExistence type="predicted"/>
<accession>A0A8J8Q4X8</accession>
<organism evidence="1 2">
    <name type="scientific">Natronococcus pandeyae</name>
    <dbReference type="NCBI Taxonomy" id="2055836"/>
    <lineage>
        <taxon>Archaea</taxon>
        <taxon>Methanobacteriati</taxon>
        <taxon>Methanobacteriota</taxon>
        <taxon>Stenosarchaea group</taxon>
        <taxon>Halobacteria</taxon>
        <taxon>Halobacteriales</taxon>
        <taxon>Natrialbaceae</taxon>
        <taxon>Natronococcus</taxon>
    </lineage>
</organism>
<evidence type="ECO:0000313" key="2">
    <source>
        <dbReference type="Proteomes" id="UP000766904"/>
    </source>
</evidence>
<evidence type="ECO:0000313" key="1">
    <source>
        <dbReference type="EMBL" id="TYL40631.1"/>
    </source>
</evidence>
<dbReference type="Proteomes" id="UP000766904">
    <property type="component" value="Unassembled WGS sequence"/>
</dbReference>
<gene>
    <name evidence="1" type="ORF">CV102_03425</name>
</gene>
<dbReference type="EMBL" id="PHNJ01000001">
    <property type="protein sequence ID" value="TYL40631.1"/>
    <property type="molecule type" value="Genomic_DNA"/>
</dbReference>
<keyword evidence="2" id="KW-1185">Reference proteome</keyword>
<dbReference type="AlphaFoldDB" id="A0A8J8Q4X8"/>